<sequence>MVRHDDQVTSEPNPVNRDDRPVIAVNDRGLMLGLDAEGTWIMWNEDDTVWPLHTVWLAHDHLMWLMPLLQKPPEDVMDAICGAEADSGLLPAVLRCALGCWSYHWAGLALEWLEAGYPSTGLLDALQALKDSTRQPQPVRHRALRLWRKATAPNLDAGKIF</sequence>
<evidence type="ECO:0000313" key="2">
    <source>
        <dbReference type="Proteomes" id="UP001500620"/>
    </source>
</evidence>
<gene>
    <name evidence="1" type="ORF">GCM10022255_116370</name>
</gene>
<comment type="caution">
    <text evidence="1">The sequence shown here is derived from an EMBL/GenBank/DDBJ whole genome shotgun (WGS) entry which is preliminary data.</text>
</comment>
<evidence type="ECO:0000313" key="1">
    <source>
        <dbReference type="EMBL" id="GAA4264271.1"/>
    </source>
</evidence>
<organism evidence="1 2">
    <name type="scientific">Dactylosporangium darangshiense</name>
    <dbReference type="NCBI Taxonomy" id="579108"/>
    <lineage>
        <taxon>Bacteria</taxon>
        <taxon>Bacillati</taxon>
        <taxon>Actinomycetota</taxon>
        <taxon>Actinomycetes</taxon>
        <taxon>Micromonosporales</taxon>
        <taxon>Micromonosporaceae</taxon>
        <taxon>Dactylosporangium</taxon>
    </lineage>
</organism>
<dbReference type="EMBL" id="BAABAT010000129">
    <property type="protein sequence ID" value="GAA4264271.1"/>
    <property type="molecule type" value="Genomic_DNA"/>
</dbReference>
<keyword evidence="2" id="KW-1185">Reference proteome</keyword>
<reference evidence="2" key="1">
    <citation type="journal article" date="2019" name="Int. J. Syst. Evol. Microbiol.">
        <title>The Global Catalogue of Microorganisms (GCM) 10K type strain sequencing project: providing services to taxonomists for standard genome sequencing and annotation.</title>
        <authorList>
            <consortium name="The Broad Institute Genomics Platform"/>
            <consortium name="The Broad Institute Genome Sequencing Center for Infectious Disease"/>
            <person name="Wu L."/>
            <person name="Ma J."/>
        </authorList>
    </citation>
    <scope>NUCLEOTIDE SEQUENCE [LARGE SCALE GENOMIC DNA]</scope>
    <source>
        <strain evidence="2">JCM 17441</strain>
    </source>
</reference>
<proteinExistence type="predicted"/>
<name>A0ABP8DWB0_9ACTN</name>
<dbReference type="Proteomes" id="UP001500620">
    <property type="component" value="Unassembled WGS sequence"/>
</dbReference>
<protein>
    <submittedName>
        <fullName evidence="1">Uncharacterized protein</fullName>
    </submittedName>
</protein>
<accession>A0ABP8DWB0</accession>